<dbReference type="PROSITE" id="PS50932">
    <property type="entry name" value="HTH_LACI_2"/>
    <property type="match status" value="1"/>
</dbReference>
<proteinExistence type="predicted"/>
<evidence type="ECO:0000256" key="1">
    <source>
        <dbReference type="SAM" id="MobiDB-lite"/>
    </source>
</evidence>
<name>A0AAE3ZK29_9ACTN</name>
<accession>A0AAE3ZK29</accession>
<dbReference type="Pfam" id="PF00356">
    <property type="entry name" value="LacI"/>
    <property type="match status" value="1"/>
</dbReference>
<feature type="region of interest" description="Disordered" evidence="1">
    <location>
        <begin position="1"/>
        <end position="21"/>
    </location>
</feature>
<dbReference type="InterPro" id="IPR000843">
    <property type="entry name" value="HTH_LacI"/>
</dbReference>
<dbReference type="SMART" id="SM00354">
    <property type="entry name" value="HTH_LACI"/>
    <property type="match status" value="1"/>
</dbReference>
<dbReference type="SUPFAM" id="SSF47413">
    <property type="entry name" value="lambda repressor-like DNA-binding domains"/>
    <property type="match status" value="1"/>
</dbReference>
<feature type="domain" description="HTH lacI-type" evidence="2">
    <location>
        <begin position="16"/>
        <end position="73"/>
    </location>
</feature>
<evidence type="ECO:0000313" key="3">
    <source>
        <dbReference type="EMBL" id="MDR7304597.1"/>
    </source>
</evidence>
<dbReference type="EMBL" id="JAVDXW010000002">
    <property type="protein sequence ID" value="MDR7304597.1"/>
    <property type="molecule type" value="Genomic_DNA"/>
</dbReference>
<reference evidence="3" key="1">
    <citation type="submission" date="2023-07" db="EMBL/GenBank/DDBJ databases">
        <title>Sequencing the genomes of 1000 actinobacteria strains.</title>
        <authorList>
            <person name="Klenk H.-P."/>
        </authorList>
    </citation>
    <scope>NUCLEOTIDE SEQUENCE</scope>
    <source>
        <strain evidence="3">DSM 45977</strain>
    </source>
</reference>
<dbReference type="Proteomes" id="UP001180845">
    <property type="component" value="Unassembled WGS sequence"/>
</dbReference>
<sequence>MPAAGGSRSTGELSTKDVARRADVPIGTVSNALDRPDRVSADTRARIRSVIDELGYVRSESVQASCLGRELRSTLKQQQKRVNTLPAVTARSRTQRTPCSVFSGIDGIPAP</sequence>
<evidence type="ECO:0000259" key="2">
    <source>
        <dbReference type="PROSITE" id="PS50932"/>
    </source>
</evidence>
<organism evidence="3 4">
    <name type="scientific">Haloactinomyces albus</name>
    <dbReference type="NCBI Taxonomy" id="1352928"/>
    <lineage>
        <taxon>Bacteria</taxon>
        <taxon>Bacillati</taxon>
        <taxon>Actinomycetota</taxon>
        <taxon>Actinomycetes</taxon>
        <taxon>Actinopolysporales</taxon>
        <taxon>Actinopolysporaceae</taxon>
        <taxon>Haloactinomyces</taxon>
    </lineage>
</organism>
<dbReference type="GO" id="GO:0003677">
    <property type="term" value="F:DNA binding"/>
    <property type="evidence" value="ECO:0007669"/>
    <property type="project" value="UniProtKB-KW"/>
</dbReference>
<protein>
    <submittedName>
        <fullName evidence="3">DNA-binding LacI/PurR family transcriptional regulator</fullName>
    </submittedName>
</protein>
<keyword evidence="3" id="KW-0238">DNA-binding</keyword>
<dbReference type="GO" id="GO:0006355">
    <property type="term" value="P:regulation of DNA-templated transcription"/>
    <property type="evidence" value="ECO:0007669"/>
    <property type="project" value="InterPro"/>
</dbReference>
<gene>
    <name evidence="3" type="ORF">JOF55_004841</name>
</gene>
<dbReference type="CDD" id="cd01392">
    <property type="entry name" value="HTH_LacI"/>
    <property type="match status" value="1"/>
</dbReference>
<dbReference type="Gene3D" id="1.10.260.40">
    <property type="entry name" value="lambda repressor-like DNA-binding domains"/>
    <property type="match status" value="1"/>
</dbReference>
<dbReference type="AlphaFoldDB" id="A0AAE3ZK29"/>
<comment type="caution">
    <text evidence="3">The sequence shown here is derived from an EMBL/GenBank/DDBJ whole genome shotgun (WGS) entry which is preliminary data.</text>
</comment>
<dbReference type="InterPro" id="IPR010982">
    <property type="entry name" value="Lambda_DNA-bd_dom_sf"/>
</dbReference>
<evidence type="ECO:0000313" key="4">
    <source>
        <dbReference type="Proteomes" id="UP001180845"/>
    </source>
</evidence>
<keyword evidence="4" id="KW-1185">Reference proteome</keyword>